<reference evidence="5 6" key="1">
    <citation type="submission" date="2016-09" db="EMBL/GenBank/DDBJ databases">
        <title>Extensive genetic diversity and differential bi-allelic expression allows diatom success in the polar Southern Ocean.</title>
        <authorList>
            <consortium name="DOE Joint Genome Institute"/>
            <person name="Mock T."/>
            <person name="Otillar R.P."/>
            <person name="Strauss J."/>
            <person name="Dupont C."/>
            <person name="Frickenhaus S."/>
            <person name="Maumus F."/>
            <person name="Mcmullan M."/>
            <person name="Sanges R."/>
            <person name="Schmutz J."/>
            <person name="Toseland A."/>
            <person name="Valas R."/>
            <person name="Veluchamy A."/>
            <person name="Ward B.J."/>
            <person name="Allen A."/>
            <person name="Barry K."/>
            <person name="Falciatore A."/>
            <person name="Ferrante M."/>
            <person name="Fortunato A.E."/>
            <person name="Gloeckner G."/>
            <person name="Gruber A."/>
            <person name="Hipkin R."/>
            <person name="Janech M."/>
            <person name="Kroth P."/>
            <person name="Leese F."/>
            <person name="Lindquist E."/>
            <person name="Lyon B.R."/>
            <person name="Martin J."/>
            <person name="Mayer C."/>
            <person name="Parker M."/>
            <person name="Quesneville H."/>
            <person name="Raymond J."/>
            <person name="Uhlig C."/>
            <person name="Valentin K.U."/>
            <person name="Worden A.Z."/>
            <person name="Armbrust E.V."/>
            <person name="Bowler C."/>
            <person name="Green B."/>
            <person name="Moulton V."/>
            <person name="Van Oosterhout C."/>
            <person name="Grigoriev I."/>
        </authorList>
    </citation>
    <scope>NUCLEOTIDE SEQUENCE [LARGE SCALE GENOMIC DNA]</scope>
    <source>
        <strain evidence="5 6">CCMP1102</strain>
    </source>
</reference>
<feature type="region of interest" description="Disordered" evidence="2">
    <location>
        <begin position="142"/>
        <end position="164"/>
    </location>
</feature>
<evidence type="ECO:0000313" key="5">
    <source>
        <dbReference type="EMBL" id="OEU19309.1"/>
    </source>
</evidence>
<name>A0A1E7FMB6_9STRA</name>
<feature type="domain" description="J" evidence="4">
    <location>
        <begin position="77"/>
        <end position="199"/>
    </location>
</feature>
<evidence type="ECO:0000256" key="1">
    <source>
        <dbReference type="ARBA" id="ARBA00023186"/>
    </source>
</evidence>
<dbReference type="GO" id="GO:0051082">
    <property type="term" value="F:unfolded protein binding"/>
    <property type="evidence" value="ECO:0007669"/>
    <property type="project" value="TreeGrafter"/>
</dbReference>
<dbReference type="Gene3D" id="1.10.287.110">
    <property type="entry name" value="DnaJ domain"/>
    <property type="match status" value="1"/>
</dbReference>
<evidence type="ECO:0000256" key="2">
    <source>
        <dbReference type="SAM" id="MobiDB-lite"/>
    </source>
</evidence>
<dbReference type="SUPFAM" id="SSF46565">
    <property type="entry name" value="Chaperone J-domain"/>
    <property type="match status" value="1"/>
</dbReference>
<evidence type="ECO:0000256" key="3">
    <source>
        <dbReference type="SAM" id="Phobius"/>
    </source>
</evidence>
<dbReference type="GO" id="GO:0042026">
    <property type="term" value="P:protein refolding"/>
    <property type="evidence" value="ECO:0007669"/>
    <property type="project" value="TreeGrafter"/>
</dbReference>
<organism evidence="5 6">
    <name type="scientific">Fragilariopsis cylindrus CCMP1102</name>
    <dbReference type="NCBI Taxonomy" id="635003"/>
    <lineage>
        <taxon>Eukaryota</taxon>
        <taxon>Sar</taxon>
        <taxon>Stramenopiles</taxon>
        <taxon>Ochrophyta</taxon>
        <taxon>Bacillariophyta</taxon>
        <taxon>Bacillariophyceae</taxon>
        <taxon>Bacillariophycidae</taxon>
        <taxon>Bacillariales</taxon>
        <taxon>Bacillariaceae</taxon>
        <taxon>Fragilariopsis</taxon>
    </lineage>
</organism>
<dbReference type="PANTHER" id="PTHR43096">
    <property type="entry name" value="DNAJ HOMOLOG 1, MITOCHONDRIAL-RELATED"/>
    <property type="match status" value="1"/>
</dbReference>
<keyword evidence="1" id="KW-0143">Chaperone</keyword>
<feature type="compositionally biased region" description="Low complexity" evidence="2">
    <location>
        <begin position="358"/>
        <end position="374"/>
    </location>
</feature>
<gene>
    <name evidence="5" type="ORF">FRACYDRAFT_235357</name>
</gene>
<dbReference type="InParanoid" id="A0A1E7FMB6"/>
<feature type="compositionally biased region" description="Basic residues" evidence="2">
    <location>
        <begin position="102"/>
        <end position="113"/>
    </location>
</feature>
<proteinExistence type="predicted"/>
<dbReference type="CDD" id="cd06257">
    <property type="entry name" value="DnaJ"/>
    <property type="match status" value="1"/>
</dbReference>
<dbReference type="KEGG" id="fcy:FRACYDRAFT_235357"/>
<dbReference type="PROSITE" id="PS50076">
    <property type="entry name" value="DNAJ_2"/>
    <property type="match status" value="1"/>
</dbReference>
<keyword evidence="3" id="KW-0812">Transmembrane</keyword>
<dbReference type="Proteomes" id="UP000095751">
    <property type="component" value="Unassembled WGS sequence"/>
</dbReference>
<dbReference type="InterPro" id="IPR036869">
    <property type="entry name" value="J_dom_sf"/>
</dbReference>
<protein>
    <recommendedName>
        <fullName evidence="4">J domain-containing protein</fullName>
    </recommendedName>
</protein>
<keyword evidence="3" id="KW-1133">Transmembrane helix</keyword>
<dbReference type="Pfam" id="PF00226">
    <property type="entry name" value="DnaJ"/>
    <property type="match status" value="1"/>
</dbReference>
<dbReference type="GO" id="GO:0005737">
    <property type="term" value="C:cytoplasm"/>
    <property type="evidence" value="ECO:0007669"/>
    <property type="project" value="TreeGrafter"/>
</dbReference>
<dbReference type="InterPro" id="IPR001623">
    <property type="entry name" value="DnaJ_domain"/>
</dbReference>
<keyword evidence="6" id="KW-1185">Reference proteome</keyword>
<evidence type="ECO:0000259" key="4">
    <source>
        <dbReference type="PROSITE" id="PS50076"/>
    </source>
</evidence>
<evidence type="ECO:0000313" key="6">
    <source>
        <dbReference type="Proteomes" id="UP000095751"/>
    </source>
</evidence>
<dbReference type="PANTHER" id="PTHR43096:SF52">
    <property type="entry name" value="DNAJ HOMOLOG 1, MITOCHONDRIAL-RELATED"/>
    <property type="match status" value="1"/>
</dbReference>
<dbReference type="EMBL" id="KV784355">
    <property type="protein sequence ID" value="OEU19309.1"/>
    <property type="molecule type" value="Genomic_DNA"/>
</dbReference>
<feature type="region of interest" description="Disordered" evidence="2">
    <location>
        <begin position="93"/>
        <end position="129"/>
    </location>
</feature>
<feature type="compositionally biased region" description="Low complexity" evidence="2">
    <location>
        <begin position="154"/>
        <end position="164"/>
    </location>
</feature>
<sequence>MSRDAPVIKTSGTVRLTMTTVILLIFLTVVVIISSNNGGVVFVHAQYQRQQQTHNQDDPAVKCQPVEPIKYDWERYNYYELLGIPNAFNKYIKDDGSTGNNKQKKKKKKKRRLGKGDNNEMNDDDGEMMISNKDIRKAYRKTAQKYHPDKVSNKKNSGKNNSTNSIVSIEESNSRFTKIAEAYEFLSDTTKQQEYNLFLEYCHNLEVANGVHIEDTDQEGGGRISTMLRKRFNGLFDDFAGSGKDPFSLFEEFFFGSDGDDDDDNENIFDPNDPFSHLHYQNLQQNNNKQGEQQQYSYYQDLDEEPVRVFHDEQNMYDPMTDFKERYDPYNAKKVLVPITEPYLQDDGYRSNQHYMNSGSQSTSSSSTTTTTNPSATIESILHSWEVLTPDSRLIISPNRKYVAGLSHDCELIIMTNEDYYEDNDDYDDNPRNVIWSSKRPYGNGGYAANNCYALIKGPHIVVTVGQHPHSVQGASLNNNRILWHSDSSKDDNDEQRQNKYYEYEDEYGFWHKIQRSYLAQLDNDGSLTVYSVWNVPQQDQEQQQQRNNKKPKMMANKAWMTAKDIWHGRVSVNEEYEHLYYSTSGSSSSSSSITYKRCIYSTSKFGGCNRLARKLAQLSLEIYFRINRIISKMNHYSNIWLDLIFEEDDILWELKESVLRNGHAVGSKMIGSSARFVRQIIEFFMKIDL</sequence>
<keyword evidence="3" id="KW-0472">Membrane</keyword>
<dbReference type="PRINTS" id="PR00625">
    <property type="entry name" value="JDOMAIN"/>
</dbReference>
<accession>A0A1E7FMB6</accession>
<dbReference type="OrthoDB" id="49575at2759"/>
<feature type="transmembrane region" description="Helical" evidence="3">
    <location>
        <begin position="12"/>
        <end position="33"/>
    </location>
</feature>
<dbReference type="AlphaFoldDB" id="A0A1E7FMB6"/>
<feature type="region of interest" description="Disordered" evidence="2">
    <location>
        <begin position="348"/>
        <end position="374"/>
    </location>
</feature>
<dbReference type="SMART" id="SM00271">
    <property type="entry name" value="DnaJ"/>
    <property type="match status" value="1"/>
</dbReference>